<comment type="caution">
    <text evidence="2">The sequence shown here is derived from an EMBL/GenBank/DDBJ whole genome shotgun (WGS) entry which is preliminary data.</text>
</comment>
<evidence type="ECO:0000313" key="2">
    <source>
        <dbReference type="EMBL" id="CAG9129496.1"/>
    </source>
</evidence>
<organism evidence="2 3">
    <name type="scientific">Plutella xylostella</name>
    <name type="common">Diamondback moth</name>
    <name type="synonym">Plutella maculipennis</name>
    <dbReference type="NCBI Taxonomy" id="51655"/>
    <lineage>
        <taxon>Eukaryota</taxon>
        <taxon>Metazoa</taxon>
        <taxon>Ecdysozoa</taxon>
        <taxon>Arthropoda</taxon>
        <taxon>Hexapoda</taxon>
        <taxon>Insecta</taxon>
        <taxon>Pterygota</taxon>
        <taxon>Neoptera</taxon>
        <taxon>Endopterygota</taxon>
        <taxon>Lepidoptera</taxon>
        <taxon>Glossata</taxon>
        <taxon>Ditrysia</taxon>
        <taxon>Yponomeutoidea</taxon>
        <taxon>Plutellidae</taxon>
        <taxon>Plutella</taxon>
    </lineage>
</organism>
<proteinExistence type="predicted"/>
<evidence type="ECO:0000256" key="1">
    <source>
        <dbReference type="SAM" id="Phobius"/>
    </source>
</evidence>
<evidence type="ECO:0000313" key="3">
    <source>
        <dbReference type="Proteomes" id="UP000653454"/>
    </source>
</evidence>
<reference evidence="2" key="1">
    <citation type="submission" date="2020-11" db="EMBL/GenBank/DDBJ databases">
        <authorList>
            <person name="Whiteford S."/>
        </authorList>
    </citation>
    <scope>NUCLEOTIDE SEQUENCE</scope>
</reference>
<dbReference type="Proteomes" id="UP000653454">
    <property type="component" value="Unassembled WGS sequence"/>
</dbReference>
<dbReference type="EMBL" id="CAJHNJ030000038">
    <property type="protein sequence ID" value="CAG9129496.1"/>
    <property type="molecule type" value="Genomic_DNA"/>
</dbReference>
<keyword evidence="1" id="KW-0472">Membrane</keyword>
<keyword evidence="1" id="KW-1133">Transmembrane helix</keyword>
<sequence>MFSSMPPCQREKGLEKLLPYLCISAGLVGLLWVTLSIVGVRYRSELQAWTDFKSW</sequence>
<gene>
    <name evidence="2" type="ORF">PLXY2_LOCUS9587</name>
</gene>
<protein>
    <submittedName>
        <fullName evidence="2">(diamondback moth) hypothetical protein</fullName>
    </submittedName>
</protein>
<keyword evidence="3" id="KW-1185">Reference proteome</keyword>
<feature type="transmembrane region" description="Helical" evidence="1">
    <location>
        <begin position="20"/>
        <end position="42"/>
    </location>
</feature>
<keyword evidence="1" id="KW-0812">Transmembrane</keyword>
<dbReference type="AlphaFoldDB" id="A0A8S4FNC2"/>
<name>A0A8S4FNC2_PLUXY</name>
<accession>A0A8S4FNC2</accession>